<evidence type="ECO:0000256" key="2">
    <source>
        <dbReference type="SAM" id="Phobius"/>
    </source>
</evidence>
<evidence type="ECO:0000313" key="4">
    <source>
        <dbReference type="EMBL" id="MBK6090022.1"/>
    </source>
</evidence>
<gene>
    <name evidence="4" type="ORF">JKK62_15460</name>
</gene>
<dbReference type="Gene3D" id="3.40.50.300">
    <property type="entry name" value="P-loop containing nucleotide triphosphate hydrolases"/>
    <property type="match status" value="1"/>
</dbReference>
<name>A0A934WU61_9FIRM</name>
<feature type="transmembrane region" description="Helical" evidence="2">
    <location>
        <begin position="54"/>
        <end position="73"/>
    </location>
</feature>
<dbReference type="SUPFAM" id="SSF52540">
    <property type="entry name" value="P-loop containing nucleoside triphosphate hydrolases"/>
    <property type="match status" value="1"/>
</dbReference>
<dbReference type="Proteomes" id="UP000633365">
    <property type="component" value="Unassembled WGS sequence"/>
</dbReference>
<dbReference type="PROSITE" id="PS50901">
    <property type="entry name" value="FTSK"/>
    <property type="match status" value="1"/>
</dbReference>
<feature type="binding site" evidence="1">
    <location>
        <begin position="212"/>
        <end position="219"/>
    </location>
    <ligand>
        <name>ATP</name>
        <dbReference type="ChEBI" id="CHEBI:30616"/>
    </ligand>
</feature>
<proteinExistence type="predicted"/>
<reference evidence="4" key="1">
    <citation type="submission" date="2021-01" db="EMBL/GenBank/DDBJ databases">
        <title>Genome public.</title>
        <authorList>
            <person name="Liu C."/>
            <person name="Sun Q."/>
        </authorList>
    </citation>
    <scope>NUCLEOTIDE SEQUENCE</scope>
    <source>
        <strain evidence="4">M6</strain>
    </source>
</reference>
<feature type="transmembrane region" description="Helical" evidence="2">
    <location>
        <begin position="20"/>
        <end position="38"/>
    </location>
</feature>
<accession>A0A934WU61</accession>
<keyword evidence="2" id="KW-1133">Transmembrane helix</keyword>
<dbReference type="InterPro" id="IPR027417">
    <property type="entry name" value="P-loop_NTPase"/>
</dbReference>
<keyword evidence="5" id="KW-1185">Reference proteome</keyword>
<comment type="caution">
    <text evidence="4">The sequence shown here is derived from an EMBL/GenBank/DDBJ whole genome shotgun (WGS) entry which is preliminary data.</text>
</comment>
<feature type="domain" description="FtsK" evidence="3">
    <location>
        <begin position="188"/>
        <end position="392"/>
    </location>
</feature>
<organism evidence="4 5">
    <name type="scientific">Ruminococcus difficilis</name>
    <dbReference type="NCBI Taxonomy" id="2763069"/>
    <lineage>
        <taxon>Bacteria</taxon>
        <taxon>Bacillati</taxon>
        <taxon>Bacillota</taxon>
        <taxon>Clostridia</taxon>
        <taxon>Eubacteriales</taxon>
        <taxon>Oscillospiraceae</taxon>
        <taxon>Ruminococcus</taxon>
    </lineage>
</organism>
<dbReference type="Pfam" id="PF01580">
    <property type="entry name" value="FtsK_SpoIIIE"/>
    <property type="match status" value="1"/>
</dbReference>
<sequence length="469" mass="52959">MRTYNSKALRIEFAAPWVKCLIIAIAFFIVSVLIYLLPPNNLPIDGVLLKCNRVILSISISLFLISVLLRIFFTQAKQIKHMIMIGLYYRRYGNPLCLRDGEFLPIIKVKQLSNTKFLLTIYAIVVNAEILQKLGVTVSSILNRRYQRFAVTVLNTDVALSYVQYTLEDVTIDKSFSFYSVDQMKPVRQTVFVVQKGDSIDLTTSGSILVAGKTRSGKTTGIISILIQALLCGRDHQYSQITIIDPKCAELSVLPHVVTVDDDVEATAILQSLKEFEAAMRKRQRILNERSKQIGDAVHWWEFDMHPSFLFIDEYVACRSLFPKKAEKGSDYCLAAFDNTLKRIVTMGASAGCFVILSIAEASVDEGGLPTMLKNAMTTKILFKPTLTEGRLIWDSLKLENFPERVYSAGDCWFSSTDGEHDDVAFCHFPHMRFPVYRELGRLLKEYYGESADGGVPQDGARRENTISY</sequence>
<evidence type="ECO:0000259" key="3">
    <source>
        <dbReference type="PROSITE" id="PS50901"/>
    </source>
</evidence>
<evidence type="ECO:0000256" key="1">
    <source>
        <dbReference type="PROSITE-ProRule" id="PRU00289"/>
    </source>
</evidence>
<keyword evidence="1" id="KW-0547">Nucleotide-binding</keyword>
<dbReference type="AlphaFoldDB" id="A0A934WU61"/>
<dbReference type="GO" id="GO:0003677">
    <property type="term" value="F:DNA binding"/>
    <property type="evidence" value="ECO:0007669"/>
    <property type="project" value="InterPro"/>
</dbReference>
<keyword evidence="2" id="KW-0812">Transmembrane</keyword>
<dbReference type="EMBL" id="JAEQMG010000169">
    <property type="protein sequence ID" value="MBK6090022.1"/>
    <property type="molecule type" value="Genomic_DNA"/>
</dbReference>
<evidence type="ECO:0000313" key="5">
    <source>
        <dbReference type="Proteomes" id="UP000633365"/>
    </source>
</evidence>
<dbReference type="InterPro" id="IPR002543">
    <property type="entry name" value="FtsK_dom"/>
</dbReference>
<keyword evidence="1" id="KW-0067">ATP-binding</keyword>
<dbReference type="GO" id="GO:0005524">
    <property type="term" value="F:ATP binding"/>
    <property type="evidence" value="ECO:0007669"/>
    <property type="project" value="UniProtKB-UniRule"/>
</dbReference>
<keyword evidence="2" id="KW-0472">Membrane</keyword>
<protein>
    <recommendedName>
        <fullName evidence="3">FtsK domain-containing protein</fullName>
    </recommendedName>
</protein>